<feature type="binding site" evidence="11">
    <location>
        <position position="79"/>
    </location>
    <ligand>
        <name>thiamine diphosphate</name>
        <dbReference type="ChEBI" id="CHEBI:58937"/>
    </ligand>
</feature>
<dbReference type="GO" id="GO:0009228">
    <property type="term" value="P:thiamine biosynthetic process"/>
    <property type="evidence" value="ECO:0007669"/>
    <property type="project" value="UniProtKB-UniRule"/>
</dbReference>
<evidence type="ECO:0000256" key="11">
    <source>
        <dbReference type="HAMAP-Rule" id="MF_00315"/>
    </source>
</evidence>
<feature type="binding site" evidence="11">
    <location>
        <position position="290"/>
    </location>
    <ligand>
        <name>thiamine diphosphate</name>
        <dbReference type="ChEBI" id="CHEBI:58937"/>
    </ligand>
</feature>
<reference evidence="13 14" key="1">
    <citation type="submission" date="2014-09" db="EMBL/GenBank/DDBJ databases">
        <title>Genome sequencing of Methyloceanibacter caenitepidi Gela4.</title>
        <authorList>
            <person name="Takeuchi M."/>
            <person name="Susumu S."/>
            <person name="Kamagata Y."/>
            <person name="Oshima K."/>
            <person name="Hattori M."/>
            <person name="Iwasaki W."/>
        </authorList>
    </citation>
    <scope>NUCLEOTIDE SEQUENCE [LARGE SCALE GENOMIC DNA]</scope>
    <source>
        <strain evidence="13 14">Gela4</strain>
    </source>
</reference>
<dbReference type="InterPro" id="IPR029061">
    <property type="entry name" value="THDP-binding"/>
</dbReference>
<evidence type="ECO:0000256" key="4">
    <source>
        <dbReference type="ARBA" id="ARBA00022679"/>
    </source>
</evidence>
<feature type="domain" description="Transketolase-like pyrimidine-binding" evidence="12">
    <location>
        <begin position="322"/>
        <end position="487"/>
    </location>
</feature>
<comment type="cofactor">
    <cofactor evidence="11">
        <name>thiamine diphosphate</name>
        <dbReference type="ChEBI" id="CHEBI:58937"/>
    </cofactor>
    <text evidence="11">Binds 1 thiamine pyrophosphate per subunit.</text>
</comment>
<evidence type="ECO:0000256" key="6">
    <source>
        <dbReference type="ARBA" id="ARBA00022842"/>
    </source>
</evidence>
<dbReference type="GO" id="GO:0008661">
    <property type="term" value="F:1-deoxy-D-xylulose-5-phosphate synthase activity"/>
    <property type="evidence" value="ECO:0007669"/>
    <property type="project" value="UniProtKB-UniRule"/>
</dbReference>
<feature type="binding site" evidence="11">
    <location>
        <position position="373"/>
    </location>
    <ligand>
        <name>thiamine diphosphate</name>
        <dbReference type="ChEBI" id="CHEBI:58937"/>
    </ligand>
</feature>
<name>A0A0A8K0N7_9HYPH</name>
<keyword evidence="6 11" id="KW-0460">Magnesium</keyword>
<dbReference type="RefSeq" id="WP_045365281.1">
    <property type="nucleotide sequence ID" value="NZ_AP014648.1"/>
</dbReference>
<evidence type="ECO:0000313" key="13">
    <source>
        <dbReference type="EMBL" id="BAQ16538.1"/>
    </source>
</evidence>
<dbReference type="InterPro" id="IPR005477">
    <property type="entry name" value="Dxylulose-5-P_synthase"/>
</dbReference>
<proteinExistence type="inferred from homology"/>
<evidence type="ECO:0000256" key="5">
    <source>
        <dbReference type="ARBA" id="ARBA00022723"/>
    </source>
</evidence>
<dbReference type="GO" id="GO:0030976">
    <property type="term" value="F:thiamine pyrophosphate binding"/>
    <property type="evidence" value="ECO:0007669"/>
    <property type="project" value="UniProtKB-UniRule"/>
</dbReference>
<dbReference type="OrthoDB" id="9803371at2"/>
<feature type="binding site" evidence="11">
    <location>
        <position position="151"/>
    </location>
    <ligand>
        <name>Mg(2+)</name>
        <dbReference type="ChEBI" id="CHEBI:18420"/>
    </ligand>
</feature>
<comment type="similarity">
    <text evidence="2 11">Belongs to the transketolase family. DXPS subfamily.</text>
</comment>
<dbReference type="EC" id="2.2.1.7" evidence="11"/>
<evidence type="ECO:0000256" key="7">
    <source>
        <dbReference type="ARBA" id="ARBA00022977"/>
    </source>
</evidence>
<dbReference type="Proteomes" id="UP000031643">
    <property type="component" value="Chromosome"/>
</dbReference>
<comment type="cofactor">
    <cofactor evidence="11">
        <name>Mg(2+)</name>
        <dbReference type="ChEBI" id="CHEBI:18420"/>
    </cofactor>
    <text evidence="11">Binds 1 Mg(2+) ion per subunit.</text>
</comment>
<protein>
    <recommendedName>
        <fullName evidence="11">1-deoxy-D-xylulose-5-phosphate synthase</fullName>
        <ecNumber evidence="11">2.2.1.7</ecNumber>
    </recommendedName>
    <alternativeName>
        <fullName evidence="11">1-deoxyxylulose-5-phosphate synthase</fullName>
        <shortName evidence="11">DXP synthase</shortName>
        <shortName evidence="11">DXPS</shortName>
    </alternativeName>
</protein>
<dbReference type="FunFam" id="3.40.50.920:FF:000002">
    <property type="entry name" value="1-deoxy-D-xylulose-5-phosphate synthase"/>
    <property type="match status" value="1"/>
</dbReference>
<dbReference type="EMBL" id="AP014648">
    <property type="protein sequence ID" value="BAQ16538.1"/>
    <property type="molecule type" value="Genomic_DNA"/>
</dbReference>
<keyword evidence="4 11" id="KW-0808">Transferase</keyword>
<dbReference type="Pfam" id="PF13292">
    <property type="entry name" value="DXP_synthase_N"/>
    <property type="match status" value="1"/>
</dbReference>
<dbReference type="SUPFAM" id="SSF52922">
    <property type="entry name" value="TK C-terminal domain-like"/>
    <property type="match status" value="1"/>
</dbReference>
<evidence type="ECO:0000259" key="12">
    <source>
        <dbReference type="SMART" id="SM00861"/>
    </source>
</evidence>
<accession>A0A0A8K0N7</accession>
<keyword evidence="7 11" id="KW-0784">Thiamine biosynthesis</keyword>
<evidence type="ECO:0000256" key="10">
    <source>
        <dbReference type="ARBA" id="ARBA00055605"/>
    </source>
</evidence>
<dbReference type="GO" id="GO:0019288">
    <property type="term" value="P:isopentenyl diphosphate biosynthetic process, methylerythritol 4-phosphate pathway"/>
    <property type="evidence" value="ECO:0007669"/>
    <property type="project" value="UniProtKB-ARBA"/>
</dbReference>
<evidence type="ECO:0000256" key="1">
    <source>
        <dbReference type="ARBA" id="ARBA00004980"/>
    </source>
</evidence>
<evidence type="ECO:0000256" key="3">
    <source>
        <dbReference type="ARBA" id="ARBA00011738"/>
    </source>
</evidence>
<feature type="binding site" evidence="11">
    <location>
        <position position="180"/>
    </location>
    <ligand>
        <name>Mg(2+)</name>
        <dbReference type="ChEBI" id="CHEBI:18420"/>
    </ligand>
</feature>
<dbReference type="PROSITE" id="PS00801">
    <property type="entry name" value="TRANSKETOLASE_1"/>
    <property type="match status" value="1"/>
</dbReference>
<sequence length="647" mass="68804">MSAENATPLLDRIHTPKDLRQLTDAELKRLADELRQETISAVSVTGGHLGAGLGVVELTVALHHVFDTPDDRLIWDVGHQCYPHKILTGRRDRIRTLRAPGGLSGFCKRAESEYDPFGAGHSSTSISAGLGMAVARDLSGGANNVVAVIGDGAMSAGMAYEAMNNAGAMDSRLIVILNDNDMSIAPPVGAMSAHLARIISGGTYRRFRRWMKEAAHKLLPGRWQRQAARVEEFGRGFWTGGTLFEELGFYYVGPIDGHNLDHLLPVLRNVKKMQNGPILVHVVTQKGKGYAPAEESADKYHGVSRFNVVTGTQEKAAPGGPPSYTKVFAKALIEEAKADDKIVAITAAMPSGTGLDKFGEAFPDRCFDVGIAEQHAVTFAAGLASEGYKPFAAIYSTFLQRAYDQVVHDVSVQKLPVRFAIDRAGLVGADGPTHAGSFDTSFLTCLPNMIVMAAGDEAELMHMTATAAAIDDRPTAFRYPRGEGLGVDLPERGIPLEIGKGRIVREGSAVALLSFGARLGECLAAADELSGFGLSTTVADARFAKPLDVDLIRDLAKNHEVLLTIEEGSTGGFGGHVLHQLASDGLLDGTLKVRTLVLPDRYIDQGKPAAMYAAAGLDADGIVKAVFTALGKNDVGKDANAGSAQRA</sequence>
<dbReference type="PANTHER" id="PTHR43322">
    <property type="entry name" value="1-D-DEOXYXYLULOSE 5-PHOSPHATE SYNTHASE-RELATED"/>
    <property type="match status" value="1"/>
</dbReference>
<dbReference type="SUPFAM" id="SSF52518">
    <property type="entry name" value="Thiamin diphosphate-binding fold (THDP-binding)"/>
    <property type="match status" value="2"/>
</dbReference>
<dbReference type="InterPro" id="IPR033248">
    <property type="entry name" value="Transketolase_C"/>
</dbReference>
<dbReference type="InterPro" id="IPR005475">
    <property type="entry name" value="Transketolase-like_Pyr-bd"/>
</dbReference>
<dbReference type="KEGG" id="mcg:GL4_1078"/>
<dbReference type="STRING" id="1384459.GL4_1078"/>
<dbReference type="AlphaFoldDB" id="A0A0A8K0N7"/>
<feature type="binding site" evidence="11">
    <location>
        <begin position="120"/>
        <end position="122"/>
    </location>
    <ligand>
        <name>thiamine diphosphate</name>
        <dbReference type="ChEBI" id="CHEBI:58937"/>
    </ligand>
</feature>
<dbReference type="HOGENOM" id="CLU_009227_1_4_5"/>
<feature type="binding site" evidence="11">
    <location>
        <begin position="152"/>
        <end position="153"/>
    </location>
    <ligand>
        <name>thiamine diphosphate</name>
        <dbReference type="ChEBI" id="CHEBI:58937"/>
    </ligand>
</feature>
<keyword evidence="9 11" id="KW-0414">Isoprene biosynthesis</keyword>
<dbReference type="PANTHER" id="PTHR43322:SF5">
    <property type="entry name" value="1-DEOXY-D-XYLULOSE-5-PHOSPHATE SYNTHASE, CHLOROPLASTIC"/>
    <property type="match status" value="1"/>
</dbReference>
<dbReference type="NCBIfam" id="TIGR00204">
    <property type="entry name" value="dxs"/>
    <property type="match status" value="1"/>
</dbReference>
<comment type="pathway">
    <text evidence="1 11">Metabolic intermediate biosynthesis; 1-deoxy-D-xylulose 5-phosphate biosynthesis; 1-deoxy-D-xylulose 5-phosphate from D-glyceraldehyde 3-phosphate and pyruvate: step 1/1.</text>
</comment>
<evidence type="ECO:0000313" key="14">
    <source>
        <dbReference type="Proteomes" id="UP000031643"/>
    </source>
</evidence>
<gene>
    <name evidence="11" type="primary">dxs</name>
    <name evidence="13" type="ORF">GL4_1078</name>
</gene>
<keyword evidence="14" id="KW-1185">Reference proteome</keyword>
<dbReference type="SMART" id="SM00861">
    <property type="entry name" value="Transket_pyr"/>
    <property type="match status" value="1"/>
</dbReference>
<dbReference type="CDD" id="cd07033">
    <property type="entry name" value="TPP_PYR_DXS_TK_like"/>
    <property type="match status" value="1"/>
</dbReference>
<dbReference type="InterPro" id="IPR049557">
    <property type="entry name" value="Transketolase_CS"/>
</dbReference>
<dbReference type="Pfam" id="PF02779">
    <property type="entry name" value="Transket_pyr"/>
    <property type="match status" value="1"/>
</dbReference>
<comment type="function">
    <text evidence="10 11">Catalyzes the acyloin condensation reaction between C atoms 2 and 3 of pyruvate and glyceraldehyde 3-phosphate to yield 1-deoxy-D-xylulose-5-phosphate (DXP).</text>
</comment>
<dbReference type="FunFam" id="3.40.50.970:FF:000005">
    <property type="entry name" value="1-deoxy-D-xylulose-5-phosphate synthase"/>
    <property type="match status" value="1"/>
</dbReference>
<keyword evidence="8 11" id="KW-0786">Thiamine pyrophosphate</keyword>
<dbReference type="GO" id="GO:0016114">
    <property type="term" value="P:terpenoid biosynthetic process"/>
    <property type="evidence" value="ECO:0007669"/>
    <property type="project" value="UniProtKB-UniRule"/>
</dbReference>
<evidence type="ECO:0000256" key="8">
    <source>
        <dbReference type="ARBA" id="ARBA00023052"/>
    </source>
</evidence>
<dbReference type="InterPro" id="IPR009014">
    <property type="entry name" value="Transketo_C/PFOR_II"/>
</dbReference>
<comment type="catalytic activity">
    <reaction evidence="11">
        <text>D-glyceraldehyde 3-phosphate + pyruvate + H(+) = 1-deoxy-D-xylulose 5-phosphate + CO2</text>
        <dbReference type="Rhea" id="RHEA:12605"/>
        <dbReference type="ChEBI" id="CHEBI:15361"/>
        <dbReference type="ChEBI" id="CHEBI:15378"/>
        <dbReference type="ChEBI" id="CHEBI:16526"/>
        <dbReference type="ChEBI" id="CHEBI:57792"/>
        <dbReference type="ChEBI" id="CHEBI:59776"/>
        <dbReference type="EC" id="2.2.1.7"/>
    </reaction>
</comment>
<comment type="subunit">
    <text evidence="3 11">Homodimer.</text>
</comment>
<dbReference type="Gene3D" id="3.40.50.970">
    <property type="match status" value="2"/>
</dbReference>
<evidence type="ECO:0000256" key="2">
    <source>
        <dbReference type="ARBA" id="ARBA00011081"/>
    </source>
</evidence>
<evidence type="ECO:0000256" key="9">
    <source>
        <dbReference type="ARBA" id="ARBA00023229"/>
    </source>
</evidence>
<dbReference type="Gene3D" id="3.40.50.920">
    <property type="match status" value="1"/>
</dbReference>
<dbReference type="Pfam" id="PF02780">
    <property type="entry name" value="Transketolase_C"/>
    <property type="match status" value="1"/>
</dbReference>
<dbReference type="HAMAP" id="MF_00315">
    <property type="entry name" value="DXP_synth"/>
    <property type="match status" value="1"/>
</dbReference>
<dbReference type="CDD" id="cd02007">
    <property type="entry name" value="TPP_DXS"/>
    <property type="match status" value="1"/>
</dbReference>
<keyword evidence="5 11" id="KW-0479">Metal-binding</keyword>
<dbReference type="NCBIfam" id="NF003933">
    <property type="entry name" value="PRK05444.2-2"/>
    <property type="match status" value="1"/>
</dbReference>
<dbReference type="UniPathway" id="UPA00064">
    <property type="reaction ID" value="UER00091"/>
</dbReference>
<feature type="binding site" evidence="11">
    <location>
        <position position="180"/>
    </location>
    <ligand>
        <name>thiamine diphosphate</name>
        <dbReference type="ChEBI" id="CHEBI:58937"/>
    </ligand>
</feature>
<dbReference type="GO" id="GO:0000287">
    <property type="term" value="F:magnesium ion binding"/>
    <property type="evidence" value="ECO:0007669"/>
    <property type="project" value="UniProtKB-UniRule"/>
</dbReference>
<organism evidence="13 14">
    <name type="scientific">Methyloceanibacter caenitepidi</name>
    <dbReference type="NCBI Taxonomy" id="1384459"/>
    <lineage>
        <taxon>Bacteria</taxon>
        <taxon>Pseudomonadati</taxon>
        <taxon>Pseudomonadota</taxon>
        <taxon>Alphaproteobacteria</taxon>
        <taxon>Hyphomicrobiales</taxon>
        <taxon>Hyphomicrobiaceae</taxon>
        <taxon>Methyloceanibacter</taxon>
    </lineage>
</organism>